<evidence type="ECO:0000256" key="1">
    <source>
        <dbReference type="ARBA" id="ARBA00022801"/>
    </source>
</evidence>
<dbReference type="NCBIfam" id="TIGR02258">
    <property type="entry name" value="2_5_ligase"/>
    <property type="match status" value="1"/>
</dbReference>
<proteinExistence type="inferred from homology"/>
<dbReference type="InterPro" id="IPR009097">
    <property type="entry name" value="Cyclic_Pdiesterase"/>
</dbReference>
<dbReference type="Gene3D" id="3.90.1140.10">
    <property type="entry name" value="Cyclic phosphodiesterase"/>
    <property type="match status" value="1"/>
</dbReference>
<feature type="active site" description="Proton donor" evidence="2">
    <location>
        <position position="44"/>
    </location>
</feature>
<dbReference type="PANTHER" id="PTHR35561">
    <property type="entry name" value="RNA 2',3'-CYCLIC PHOSPHODIESTERASE"/>
    <property type="match status" value="1"/>
</dbReference>
<dbReference type="Proteomes" id="UP000006860">
    <property type="component" value="Chromosome"/>
</dbReference>
<evidence type="ECO:0000256" key="2">
    <source>
        <dbReference type="HAMAP-Rule" id="MF_01940"/>
    </source>
</evidence>
<evidence type="ECO:0000313" key="4">
    <source>
        <dbReference type="Proteomes" id="UP000006860"/>
    </source>
</evidence>
<dbReference type="EC" id="3.1.4.58" evidence="2"/>
<dbReference type="PANTHER" id="PTHR35561:SF1">
    <property type="entry name" value="RNA 2',3'-CYCLIC PHOSPHODIESTERASE"/>
    <property type="match status" value="1"/>
</dbReference>
<dbReference type="RefSeq" id="WP_013629233.1">
    <property type="nucleotide sequence ID" value="NC_015174.1"/>
</dbReference>
<comment type="similarity">
    <text evidence="2">Belongs to the 2H phosphoesterase superfamily. ThpR family.</text>
</comment>
<name>F0SFQ1_RUBBR</name>
<dbReference type="eggNOG" id="COG1514">
    <property type="taxonomic scope" value="Bacteria"/>
</dbReference>
<keyword evidence="3" id="KW-0436">Ligase</keyword>
<protein>
    <recommendedName>
        <fullName evidence="2">RNA 2',3'-cyclic phosphodiesterase</fullName>
        <shortName evidence="2">RNA 2',3'-CPDase</shortName>
        <ecNumber evidence="2">3.1.4.58</ecNumber>
    </recommendedName>
</protein>
<dbReference type="InterPro" id="IPR004175">
    <property type="entry name" value="RNA_CPDase"/>
</dbReference>
<dbReference type="SUPFAM" id="SSF55144">
    <property type="entry name" value="LigT-like"/>
    <property type="match status" value="1"/>
</dbReference>
<evidence type="ECO:0000313" key="3">
    <source>
        <dbReference type="EMBL" id="ADY60511.1"/>
    </source>
</evidence>
<feature type="short sequence motif" description="HXTX 1" evidence="2">
    <location>
        <begin position="44"/>
        <end position="47"/>
    </location>
</feature>
<dbReference type="HOGENOM" id="CLU_081251_0_0_0"/>
<dbReference type="Pfam" id="PF13563">
    <property type="entry name" value="2_5_RNA_ligase2"/>
    <property type="match status" value="1"/>
</dbReference>
<dbReference type="GO" id="GO:0004113">
    <property type="term" value="F:2',3'-cyclic-nucleotide 3'-phosphodiesterase activity"/>
    <property type="evidence" value="ECO:0007669"/>
    <property type="project" value="InterPro"/>
</dbReference>
<dbReference type="STRING" id="756272.Plabr_2912"/>
<sequence length="191" mass="21746">MSDSVTDTRYFLGIPFPEDVRKELRRFTPGRSAGIRPTAAKKLHLTLHFLGPLDRQHLATVVEEMRRFQAAAFSLTIVGAGQFPERGRARVLWAGVESSAALTELHRRTAEMLAKAMGFSAEKRRYRPHITLARCQSSVRQRELERFQQATKSLQIANIVVDSIVLFRSQPQQLSAGYAHEYERVAEVRLR</sequence>
<accession>F0SFQ1</accession>
<comment type="function">
    <text evidence="2">Hydrolyzes RNA 2',3'-cyclic phosphodiester to an RNA 2'-phosphomonoester.</text>
</comment>
<comment type="catalytic activity">
    <reaction evidence="2">
        <text>a 3'-end 2',3'-cyclophospho-ribonucleotide-RNA + H2O = a 3'-end 2'-phospho-ribonucleotide-RNA + H(+)</text>
        <dbReference type="Rhea" id="RHEA:11828"/>
        <dbReference type="Rhea" id="RHEA-COMP:10464"/>
        <dbReference type="Rhea" id="RHEA-COMP:17353"/>
        <dbReference type="ChEBI" id="CHEBI:15377"/>
        <dbReference type="ChEBI" id="CHEBI:15378"/>
        <dbReference type="ChEBI" id="CHEBI:83064"/>
        <dbReference type="ChEBI" id="CHEBI:173113"/>
        <dbReference type="EC" id="3.1.4.58"/>
    </reaction>
</comment>
<dbReference type="GO" id="GO:0016874">
    <property type="term" value="F:ligase activity"/>
    <property type="evidence" value="ECO:0007669"/>
    <property type="project" value="UniProtKB-KW"/>
</dbReference>
<organism evidence="3 4">
    <name type="scientific">Rubinisphaera brasiliensis (strain ATCC 49424 / DSM 5305 / JCM 21570 / IAM 15109 / NBRC 103401 / IFAM 1448)</name>
    <name type="common">Planctomyces brasiliensis</name>
    <dbReference type="NCBI Taxonomy" id="756272"/>
    <lineage>
        <taxon>Bacteria</taxon>
        <taxon>Pseudomonadati</taxon>
        <taxon>Planctomycetota</taxon>
        <taxon>Planctomycetia</taxon>
        <taxon>Planctomycetales</taxon>
        <taxon>Planctomycetaceae</taxon>
        <taxon>Rubinisphaera</taxon>
    </lineage>
</organism>
<dbReference type="AlphaFoldDB" id="F0SFQ1"/>
<dbReference type="GO" id="GO:0008664">
    <property type="term" value="F:RNA 2',3'-cyclic 3'-phosphodiesterase activity"/>
    <property type="evidence" value="ECO:0007669"/>
    <property type="project" value="UniProtKB-EC"/>
</dbReference>
<dbReference type="KEGG" id="pbs:Plabr_2912"/>
<keyword evidence="4" id="KW-1185">Reference proteome</keyword>
<dbReference type="EMBL" id="CP002546">
    <property type="protein sequence ID" value="ADY60511.1"/>
    <property type="molecule type" value="Genomic_DNA"/>
</dbReference>
<feature type="active site" description="Proton acceptor" evidence="2">
    <location>
        <position position="129"/>
    </location>
</feature>
<keyword evidence="1 2" id="KW-0378">Hydrolase</keyword>
<dbReference type="HAMAP" id="MF_01940">
    <property type="entry name" value="RNA_CPDase"/>
    <property type="match status" value="1"/>
</dbReference>
<feature type="short sequence motif" description="HXTX 2" evidence="2">
    <location>
        <begin position="129"/>
        <end position="132"/>
    </location>
</feature>
<gene>
    <name evidence="3" type="ordered locus">Plabr_2912</name>
</gene>
<reference evidence="4" key="1">
    <citation type="submission" date="2011-02" db="EMBL/GenBank/DDBJ databases">
        <title>The complete genome of Planctomyces brasiliensis DSM 5305.</title>
        <authorList>
            <person name="Lucas S."/>
            <person name="Copeland A."/>
            <person name="Lapidus A."/>
            <person name="Bruce D."/>
            <person name="Goodwin L."/>
            <person name="Pitluck S."/>
            <person name="Kyrpides N."/>
            <person name="Mavromatis K."/>
            <person name="Pagani I."/>
            <person name="Ivanova N."/>
            <person name="Ovchinnikova G."/>
            <person name="Lu M."/>
            <person name="Detter J.C."/>
            <person name="Han C."/>
            <person name="Land M."/>
            <person name="Hauser L."/>
            <person name="Markowitz V."/>
            <person name="Cheng J.-F."/>
            <person name="Hugenholtz P."/>
            <person name="Woyke T."/>
            <person name="Wu D."/>
            <person name="Tindall B."/>
            <person name="Pomrenke H.G."/>
            <person name="Brambilla E."/>
            <person name="Klenk H.-P."/>
            <person name="Eisen J.A."/>
        </authorList>
    </citation>
    <scope>NUCLEOTIDE SEQUENCE [LARGE SCALE GENOMIC DNA]</scope>
    <source>
        <strain evidence="4">ATCC 49424 / DSM 5305 / JCM 21570 / NBRC 103401 / IFAM 1448</strain>
    </source>
</reference>